<feature type="region of interest" description="Disordered" evidence="1">
    <location>
        <begin position="648"/>
        <end position="687"/>
    </location>
</feature>
<feature type="compositionally biased region" description="Polar residues" evidence="1">
    <location>
        <begin position="2192"/>
        <end position="2216"/>
    </location>
</feature>
<feature type="region of interest" description="Disordered" evidence="1">
    <location>
        <begin position="1234"/>
        <end position="1307"/>
    </location>
</feature>
<feature type="region of interest" description="Disordered" evidence="1">
    <location>
        <begin position="496"/>
        <end position="587"/>
    </location>
</feature>
<gene>
    <name evidence="3" type="primary">LOC103512695</name>
</gene>
<feature type="compositionally biased region" description="Low complexity" evidence="1">
    <location>
        <begin position="1551"/>
        <end position="1561"/>
    </location>
</feature>
<feature type="region of interest" description="Disordered" evidence="1">
    <location>
        <begin position="2360"/>
        <end position="2434"/>
    </location>
</feature>
<dbReference type="Proteomes" id="UP000079169">
    <property type="component" value="Unplaced"/>
</dbReference>
<feature type="compositionally biased region" description="Polar residues" evidence="1">
    <location>
        <begin position="2594"/>
        <end position="2604"/>
    </location>
</feature>
<feature type="compositionally biased region" description="Polar residues" evidence="1">
    <location>
        <begin position="2040"/>
        <end position="2052"/>
    </location>
</feature>
<feature type="compositionally biased region" description="Basic and acidic residues" evidence="1">
    <location>
        <begin position="1"/>
        <end position="27"/>
    </location>
</feature>
<feature type="compositionally biased region" description="Polar residues" evidence="1">
    <location>
        <begin position="710"/>
        <end position="719"/>
    </location>
</feature>
<protein>
    <submittedName>
        <fullName evidence="3">Uncharacterized protein LOC103512695</fullName>
    </submittedName>
</protein>
<feature type="compositionally biased region" description="Basic residues" evidence="1">
    <location>
        <begin position="924"/>
        <end position="933"/>
    </location>
</feature>
<feature type="compositionally biased region" description="Basic and acidic residues" evidence="1">
    <location>
        <begin position="1562"/>
        <end position="1588"/>
    </location>
</feature>
<feature type="region of interest" description="Disordered" evidence="1">
    <location>
        <begin position="838"/>
        <end position="869"/>
    </location>
</feature>
<feature type="compositionally biased region" description="Basic and acidic residues" evidence="1">
    <location>
        <begin position="1264"/>
        <end position="1306"/>
    </location>
</feature>
<feature type="compositionally biased region" description="Basic and acidic residues" evidence="1">
    <location>
        <begin position="2414"/>
        <end position="2427"/>
    </location>
</feature>
<evidence type="ECO:0000256" key="1">
    <source>
        <dbReference type="SAM" id="MobiDB-lite"/>
    </source>
</evidence>
<feature type="compositionally biased region" description="Polar residues" evidence="1">
    <location>
        <begin position="2852"/>
        <end position="2866"/>
    </location>
</feature>
<feature type="compositionally biased region" description="Low complexity" evidence="1">
    <location>
        <begin position="556"/>
        <end position="565"/>
    </location>
</feature>
<dbReference type="PaxDb" id="121845-A0A3Q0J0C2"/>
<feature type="compositionally biased region" description="Basic and acidic residues" evidence="1">
    <location>
        <begin position="2823"/>
        <end position="2851"/>
    </location>
</feature>
<name>A0A3Q0J0C2_DIACI</name>
<feature type="compositionally biased region" description="Basic residues" evidence="1">
    <location>
        <begin position="2813"/>
        <end position="2822"/>
    </location>
</feature>
<feature type="compositionally biased region" description="Polar residues" evidence="1">
    <location>
        <begin position="2889"/>
        <end position="2903"/>
    </location>
</feature>
<feature type="compositionally biased region" description="Polar residues" evidence="1">
    <location>
        <begin position="1511"/>
        <end position="1528"/>
    </location>
</feature>
<sequence length="2957" mass="329233">MTQGDLMKDKKETGGMEMEPDREHNKMETLQVGLRRSRSNTKRSKSPAVDSLETEFNFRERSRSRSNLTDKSVTKEYRDLMKSESKRKDTKHEEIRAKPTDQESHNEKTSNETQIDEYKTSTLKAQQPRRGRSGTRKSNSDRSDDSKDIAIDKRDSQNTQPPLAEVSKFDTPTIVVSGQENSQSRMMVDTAVDRPIIIVSGDEPCHEEEKVNIIIHEQSNENKVNVSDKNEAHKGVGFVQDTFTVQGSTLSDVKINPIVTDEDLASSKAEKEIVKVEDNGSNESCEELVSDTKNSTGDMELSFEAISSDKNPIKMNANMKGTKNMTQHIPIQITTPNENGKSSTLLKVTGVKRERSKSRNREQNPSASTDTLKIDIPARSRSRSREKFVDKNVTKEYRDMMKSELKKREFGNEANSSVPQDSLYPIQNNRKSRRSRSKNRTEQATDNDKGAGRSSPLSNPTVNINQREGKSQKIVTKIMASPILFTDPDLNVSFTISSEASDPDPNIDLAKTAESSGASGPENSVQSPSTENTFPLETKPEKKGKSRTKRHISVDSSSSEQQSSSLDTTNPTEVTGSICISPNDQYHVAGESSSMGIELLSENPSEITKDNNNNIATLSIGISRRDRSKSRDRSVSREFNDTLKLELKKRGKKNEKDQQDTLSKQIEMKQTQTSFSSQEKDEPTSSTIEKLIKKVTIQPGKSLISKQIEMKQTQTSFSSQEKDEPTSSTIEKLIKKVTIQPGKSLAKQPQTSEPSTTSSDDNIRDKIKDSVKADELIDRSSQEKMPSHKKAKKPIKTVGASSTTISERQSDSSEVSIVQEPLDTNVDHLKITIESTIDANVEPHDQESEPSTENEVQYSESGTTIVHSGPTKITKKIFSVFKKEKDLPSDKTSKEGKTSKDKHTEPSPPKKTENKTELHDGLQKGKKITKPKSGKAVDPILQDSPEKASVSVNDKQETSVETPIVPISEKTSDLDISVPYIGGYQQISTQIYTDPDQVFRTSVHSTSQTYQTSGGYIPDNETDSGTTQQVIVTTSTTSSSDLDERSKPIIEMVPIDLSDSSLSSAQSVMSTQTATAQDPESSSVNLKSTVITKSGVWVSQRSSTVVTKTVIRKSETSGITLGDVNKAFEEMNVRTTNVTRVSGTRTVRFGEKIVTVKSSKDSNDTDPEGVTITEITSDEESEPKSSIDSKGLLSIESQAPEITIVKQDTNQFFTTSVQGSSISSDLPTKFEVKAPASSSTQTDHEIKQKPQKKENKVTKSKTFPSEDMRDPSLTKGKIEPETSHTDRKPVLEKEQNNKGSHDEQKEITTVLVQTTFKDDNANADDLKNDVHTQVVITETDENKTRPESNATTIVETPLSKKDKKHKKVKTIAASDITEKVIEDISDDTDKYKVMKDFLNYEKSTPGENVEPKSIQTSLTEDSQVDTVINVDAIITLQKTSKSKPDSKKPKFTDHSEKTQESHDSEPKKDKGKKTKEEEQKEYSIENTQPESSDGNLNVDIAIEANIVGPNVQKTQAKSSVSEISNIESFKTKTIKTNIPDSDVGIEETISKTKVPTKVSSKSQDDKSNQEKSTVAKDNNEPDSTKPKTSDITPESGDPKKKEKHKKTEKKKSPEEYHKVVLSEDQVLSKANDKTTEPSTDKVTQTGKQTNDKVDEKIKEKLVESPKVKSVINTRKDKSHKVVSEEIKTNIPDTDKDAEFTVEIRTNIQEPDESFVDEKTTTIKSKKSKKVVFQDNIPVSVEIQKPNDIVDIALPTTKDEFSRGLSPVDIPTTTVVEVDTDIVLSDKIPKEIPLVRDTSESKKSKPKLEDEKTKKSKKSKNKNVETAELPNKSVSLSSEQPDGNVEGNDIYKIVDDFLQYEKNNYGEPYKSTVTGTPLPCIYGVQDPTVQTSVIVDQKPKRKPKSELLPTLPQPVINPTVQTSVIVDQKPKRKTKSELLPTLPQPVISEKSPQSETVTVETNITLSDSKPKDELDVTSSKNKKSKRNGKEKARPEEIIQSVITTDDPKIEEKQSTITEENRELVKNRDKPDEKKKKKSNEEVTTSPPETSLTHFTKDIEESNKPKTTDEFLKNEQLNIHKEPKEVQTSFSESIVDIIPTKTVVNIDTTIIVPQSSRKSIEKEPCTAKDTIIITEEKYGGKKSKPSTKPKEQAGKESAPKDTHTGQRKSKKSKVGSIEDQESQPVEHTQKVPEKNQQVQTSLPPVSETSKINVATEITMTELRDEKDTDCEVPSTVDKEKDTSETLDNISDERKDHNIPKSLIETLGDSVAISSSDPEYINRVILDTTVNVTIPSDDSFESTPKSPVKHVEPWDSEKLREEEKNKLLTGTQDPIAKQLLHSDSIVIHEEIGDGNEISVQSSAHTYSIEGSSEEQPHEHSTFDLNISTSKDLDPDKNKKKYDKKPESEVSKLPPGKNDQHKDKSPSKDMFETAPQDFDLKQPVDRIPNVFLQPHQYGDNSLSTSEIFSLTEDSMSDAVDQVLGNVTQPHGETITSFQEIHLESTSAIDTPKIGVIDLTKVQFNIPTDVTFTEESLSSNTEELSPIQYVHDSSYPELKTSSKVEVSTIRGTSEISYNEGEISQKHSPEEVEVAVTSTINIQDLESTESSGDHDKTKRRKHVKFQKYSPEKDIQPTTRIPEEEIECTRRLENERKFTKSPEKEHKPTKSPEKEHKPTKSPEEEHKPTKSPEKEHKPTKSSEKEHKPTKSPEKEHKPTKSPEKEVVPKGVTKSKTKDLADTSEATDVESTSSSITPSSPEEGISSAEEIVVDVSTTVNIPSFETDSDVISGDSQTPTTTDRDTTQKKRKHTTDRDTTQKKRKHMKFHKYSPEKDLEPTDVAEKEHAPAKSPEKEIQTKTKNQVKTESVSLKSPSYEIEDSNKEVQYKSRPDDSSETSFSVQDVDSTTSIPVSIEDVTSAGIVEVDVTATINIPDVETDSDVITGDHDKTKKKRKHVKFQNLSP</sequence>
<feature type="region of interest" description="Disordered" evidence="1">
    <location>
        <begin position="2928"/>
        <end position="2957"/>
    </location>
</feature>
<feature type="compositionally biased region" description="Basic and acidic residues" evidence="1">
    <location>
        <begin position="372"/>
        <end position="391"/>
    </location>
</feature>
<feature type="compositionally biased region" description="Basic and acidic residues" evidence="1">
    <location>
        <begin position="1442"/>
        <end position="1483"/>
    </location>
</feature>
<feature type="region of interest" description="Disordered" evidence="1">
    <location>
        <begin position="1439"/>
        <end position="1654"/>
    </location>
</feature>
<feature type="compositionally biased region" description="Polar residues" evidence="1">
    <location>
        <begin position="660"/>
        <end position="677"/>
    </location>
</feature>
<feature type="compositionally biased region" description="Polar residues" evidence="1">
    <location>
        <begin position="799"/>
        <end position="816"/>
    </location>
</feature>
<organism evidence="2 3">
    <name type="scientific">Diaphorina citri</name>
    <name type="common">Asian citrus psyllid</name>
    <dbReference type="NCBI Taxonomy" id="121845"/>
    <lineage>
        <taxon>Eukaryota</taxon>
        <taxon>Metazoa</taxon>
        <taxon>Ecdysozoa</taxon>
        <taxon>Arthropoda</taxon>
        <taxon>Hexapoda</taxon>
        <taxon>Insecta</taxon>
        <taxon>Pterygota</taxon>
        <taxon>Neoptera</taxon>
        <taxon>Paraneoptera</taxon>
        <taxon>Hemiptera</taxon>
        <taxon>Sternorrhyncha</taxon>
        <taxon>Psylloidea</taxon>
        <taxon>Psyllidae</taxon>
        <taxon>Diaphorininae</taxon>
        <taxon>Diaphorina</taxon>
    </lineage>
</organism>
<feature type="compositionally biased region" description="Polar residues" evidence="1">
    <location>
        <begin position="2292"/>
        <end position="2302"/>
    </location>
</feature>
<feature type="compositionally biased region" description="Basic and acidic residues" evidence="1">
    <location>
        <begin position="351"/>
        <end position="362"/>
    </location>
</feature>
<feature type="region of interest" description="Disordered" evidence="1">
    <location>
        <begin position="349"/>
        <end position="391"/>
    </location>
</feature>
<feature type="compositionally biased region" description="Low complexity" evidence="1">
    <location>
        <begin position="748"/>
        <end position="759"/>
    </location>
</feature>
<feature type="compositionally biased region" description="Basic and acidic residues" evidence="1">
    <location>
        <begin position="1792"/>
        <end position="1812"/>
    </location>
</feature>
<proteinExistence type="predicted"/>
<dbReference type="GeneID" id="103512695"/>
<feature type="region of interest" description="Disordered" evidence="1">
    <location>
        <begin position="2594"/>
        <end position="2903"/>
    </location>
</feature>
<feature type="compositionally biased region" description="Basic and acidic residues" evidence="1">
    <location>
        <begin position="884"/>
        <end position="923"/>
    </location>
</feature>
<feature type="compositionally biased region" description="Polar residues" evidence="1">
    <location>
        <begin position="455"/>
        <end position="466"/>
    </location>
</feature>
<feature type="compositionally biased region" description="Basic and acidic residues" evidence="1">
    <location>
        <begin position="2004"/>
        <end position="2032"/>
    </location>
</feature>
<feature type="compositionally biased region" description="Polar residues" evidence="1">
    <location>
        <begin position="1949"/>
        <end position="1966"/>
    </location>
</feature>
<reference evidence="3" key="1">
    <citation type="submission" date="2025-08" db="UniProtKB">
        <authorList>
            <consortium name="RefSeq"/>
        </authorList>
    </citation>
    <scope>IDENTIFICATION</scope>
</reference>
<feature type="compositionally biased region" description="Polar residues" evidence="1">
    <location>
        <begin position="1831"/>
        <end position="1840"/>
    </location>
</feature>
<feature type="compositionally biased region" description="Basic residues" evidence="1">
    <location>
        <begin position="35"/>
        <end position="45"/>
    </location>
</feature>
<feature type="compositionally biased region" description="Basic and acidic residues" evidence="1">
    <location>
        <begin position="2053"/>
        <end position="2083"/>
    </location>
</feature>
<accession>A0A3Q0J0C2</accession>
<feature type="region of interest" description="Disordered" evidence="1">
    <location>
        <begin position="1158"/>
        <end position="1191"/>
    </location>
</feature>
<feature type="region of interest" description="Disordered" evidence="1">
    <location>
        <begin position="1928"/>
        <end position="2088"/>
    </location>
</feature>
<feature type="compositionally biased region" description="Basic and acidic residues" evidence="1">
    <location>
        <begin position="1242"/>
        <end position="1257"/>
    </location>
</feature>
<feature type="compositionally biased region" description="Basic and acidic residues" evidence="1">
    <location>
        <begin position="1630"/>
        <end position="1639"/>
    </location>
</feature>
<feature type="compositionally biased region" description="Basic and acidic residues" evidence="1">
    <location>
        <begin position="1610"/>
        <end position="1621"/>
    </location>
</feature>
<feature type="compositionally biased region" description="Polar residues" evidence="1">
    <location>
        <begin position="1484"/>
        <end position="1495"/>
    </location>
</feature>
<dbReference type="KEGG" id="dci:103512695"/>
<feature type="compositionally biased region" description="Polar residues" evidence="1">
    <location>
        <begin position="2767"/>
        <end position="2777"/>
    </location>
</feature>
<feature type="region of interest" description="Disordered" evidence="1">
    <location>
        <begin position="709"/>
        <end position="728"/>
    </location>
</feature>
<feature type="compositionally biased region" description="Basic and acidic residues" evidence="1">
    <location>
        <begin position="2306"/>
        <end position="2323"/>
    </location>
</feature>
<feature type="compositionally biased region" description="Basic and acidic residues" evidence="1">
    <location>
        <begin position="439"/>
        <end position="451"/>
    </location>
</feature>
<feature type="compositionally biased region" description="Basic and acidic residues" evidence="1">
    <location>
        <begin position="2623"/>
        <end position="2720"/>
    </location>
</feature>
<feature type="region of interest" description="Disordered" evidence="1">
    <location>
        <begin position="1"/>
        <end position="182"/>
    </location>
</feature>
<feature type="compositionally biased region" description="Basic and acidic residues" evidence="1">
    <location>
        <begin position="648"/>
        <end position="659"/>
    </location>
</feature>
<feature type="compositionally biased region" description="Basic and acidic residues" evidence="1">
    <location>
        <begin position="1986"/>
        <end position="1995"/>
    </location>
</feature>
<feature type="compositionally biased region" description="Basic and acidic residues" evidence="1">
    <location>
        <begin position="72"/>
        <end position="110"/>
    </location>
</feature>
<feature type="region of interest" description="Disordered" evidence="1">
    <location>
        <begin position="407"/>
        <end position="469"/>
    </location>
</feature>
<feature type="compositionally biased region" description="Polar residues" evidence="1">
    <location>
        <begin position="566"/>
        <end position="584"/>
    </location>
</feature>
<feature type="region of interest" description="Disordered" evidence="1">
    <location>
        <begin position="884"/>
        <end position="962"/>
    </location>
</feature>
<feature type="compositionally biased region" description="Basic and acidic residues" evidence="1">
    <location>
        <begin position="138"/>
        <end position="156"/>
    </location>
</feature>
<keyword evidence="2" id="KW-1185">Reference proteome</keyword>
<feature type="compositionally biased region" description="Low complexity" evidence="1">
    <location>
        <begin position="2743"/>
        <end position="2759"/>
    </location>
</feature>
<feature type="compositionally biased region" description="Polar residues" evidence="1">
    <location>
        <begin position="849"/>
        <end position="866"/>
    </location>
</feature>
<feature type="compositionally biased region" description="Basic and acidic residues" evidence="1">
    <location>
        <begin position="2146"/>
        <end position="2162"/>
    </location>
</feature>
<dbReference type="RefSeq" id="XP_026681891.1">
    <property type="nucleotide sequence ID" value="XM_026826090.1"/>
</dbReference>
<feature type="compositionally biased region" description="Basic and acidic residues" evidence="1">
    <location>
        <begin position="761"/>
        <end position="786"/>
    </location>
</feature>
<evidence type="ECO:0000313" key="2">
    <source>
        <dbReference type="Proteomes" id="UP000079169"/>
    </source>
</evidence>
<dbReference type="STRING" id="121845.A0A3Q0J0C2"/>
<feature type="compositionally biased region" description="Basic and acidic residues" evidence="1">
    <location>
        <begin position="2873"/>
        <end position="2886"/>
    </location>
</feature>
<feature type="region of interest" description="Disordered" evidence="1">
    <location>
        <begin position="2292"/>
        <end position="2332"/>
    </location>
</feature>
<feature type="region of interest" description="Disordered" evidence="1">
    <location>
        <begin position="2112"/>
        <end position="2251"/>
    </location>
</feature>
<feature type="region of interest" description="Disordered" evidence="1">
    <location>
        <begin position="739"/>
        <end position="817"/>
    </location>
</feature>
<evidence type="ECO:0000313" key="3">
    <source>
        <dbReference type="RefSeq" id="XP_026681891.1"/>
    </source>
</evidence>
<feature type="compositionally biased region" description="Polar residues" evidence="1">
    <location>
        <begin position="513"/>
        <end position="535"/>
    </location>
</feature>
<feature type="region of interest" description="Disordered" evidence="1">
    <location>
        <begin position="1792"/>
        <end position="1846"/>
    </location>
</feature>